<organism evidence="3 4">
    <name type="scientific">Bradyrhizobium canariense</name>
    <dbReference type="NCBI Taxonomy" id="255045"/>
    <lineage>
        <taxon>Bacteria</taxon>
        <taxon>Pseudomonadati</taxon>
        <taxon>Pseudomonadota</taxon>
        <taxon>Alphaproteobacteria</taxon>
        <taxon>Hyphomicrobiales</taxon>
        <taxon>Nitrobacteraceae</taxon>
        <taxon>Bradyrhizobium</taxon>
    </lineage>
</organism>
<dbReference type="GO" id="GO:0090313">
    <property type="term" value="P:regulation of protein targeting to membrane"/>
    <property type="evidence" value="ECO:0007669"/>
    <property type="project" value="TreeGrafter"/>
</dbReference>
<dbReference type="GO" id="GO:0005886">
    <property type="term" value="C:plasma membrane"/>
    <property type="evidence" value="ECO:0007669"/>
    <property type="project" value="TreeGrafter"/>
</dbReference>
<sequence>MRALKIAGAAVAALIVVAVLLLLIGVPSDFMTSAVQSRVERETGYRLTIAGTTKIGVWPSLNVTLNDVTLQDPKDRDTSNRLTVGSIQADMTLASVWSGHPHITELVIARPVLSVPLLRERTAPRVSSSNAAAPSGEADTNAVSIDRVKITDGTIVFSNLRDRVENRIEGISADALIGADRNVKVTGSAHAGEHPLKFDIKATVPAPPIERQNIPLELTLEAPNLLQSPLSSKAEVRLNGSVVMINGITGTLGDGAFNGWASVDIASKPLVKLDLDFQRLDVATASTPAGSPSQPWSNASIDLAGLNYVDLQARISADQLSIGSTHVAPVATEATLASGVLKCRFANLGAYGGQANGDLIIDASGSNPSFTLRSDLAGIRALPLLQSAADFDKLDGKLQAKLALRSSGASQRAIMSNLDGTAFVVFQDGAIRGINVAQMIRSLTSGTLSGWQEGKEQATDLTQLSASFHIEKGQATSSDLNLVGPLVRVTGAGTVDLGEKSLAFRVEPKLVMTTEGQGRTSDPVGLGIPVVIDGPWAQPRIYPDMAGVLDNPDAAYAKLKEMGKGLFGSDGALNGLGGMLGGNGSATNGSAGGNDQLGGNLGQTLGTMIQQGLRQSRTISPASPAPGEPSAPAPGNPPPPPSQDSQPMNDVLKQLFNR</sequence>
<evidence type="ECO:0000313" key="3">
    <source>
        <dbReference type="EMBL" id="SDT22407.1"/>
    </source>
</evidence>
<feature type="compositionally biased region" description="Pro residues" evidence="1">
    <location>
        <begin position="623"/>
        <end position="642"/>
    </location>
</feature>
<reference evidence="4" key="1">
    <citation type="submission" date="2016-10" db="EMBL/GenBank/DDBJ databases">
        <authorList>
            <person name="Varghese N."/>
            <person name="Submissions S."/>
        </authorList>
    </citation>
    <scope>NUCLEOTIDE SEQUENCE [LARGE SCALE GENOMIC DNA]</scope>
    <source>
        <strain evidence="4">GAS369</strain>
    </source>
</reference>
<dbReference type="RefSeq" id="WP_146689130.1">
    <property type="nucleotide sequence ID" value="NZ_LT629750.1"/>
</dbReference>
<feature type="domain" description="AsmA" evidence="2">
    <location>
        <begin position="2"/>
        <end position="120"/>
    </location>
</feature>
<proteinExistence type="predicted"/>
<dbReference type="PANTHER" id="PTHR30441:SF4">
    <property type="entry name" value="PROTEIN ASMA"/>
    <property type="match status" value="1"/>
</dbReference>
<dbReference type="PANTHER" id="PTHR30441">
    <property type="entry name" value="DUF748 DOMAIN-CONTAINING PROTEIN"/>
    <property type="match status" value="1"/>
</dbReference>
<dbReference type="Pfam" id="PF05170">
    <property type="entry name" value="AsmA"/>
    <property type="match status" value="2"/>
</dbReference>
<name>A0A1H1YLS0_9BRAD</name>
<feature type="domain" description="AsmA" evidence="2">
    <location>
        <begin position="291"/>
        <end position="479"/>
    </location>
</feature>
<evidence type="ECO:0000256" key="1">
    <source>
        <dbReference type="SAM" id="MobiDB-lite"/>
    </source>
</evidence>
<protein>
    <submittedName>
        <fullName evidence="3">AsmA protein</fullName>
    </submittedName>
</protein>
<dbReference type="InterPro" id="IPR052894">
    <property type="entry name" value="AsmA-related"/>
</dbReference>
<dbReference type="Proteomes" id="UP000243904">
    <property type="component" value="Chromosome I"/>
</dbReference>
<keyword evidence="4" id="KW-1185">Reference proteome</keyword>
<accession>A0A1H1YLS0</accession>
<evidence type="ECO:0000259" key="2">
    <source>
        <dbReference type="Pfam" id="PF05170"/>
    </source>
</evidence>
<dbReference type="EMBL" id="LT629750">
    <property type="protein sequence ID" value="SDT22407.1"/>
    <property type="molecule type" value="Genomic_DNA"/>
</dbReference>
<gene>
    <name evidence="3" type="ORF">SAMN05444158_4891</name>
</gene>
<feature type="region of interest" description="Disordered" evidence="1">
    <location>
        <begin position="614"/>
        <end position="658"/>
    </location>
</feature>
<evidence type="ECO:0000313" key="4">
    <source>
        <dbReference type="Proteomes" id="UP000243904"/>
    </source>
</evidence>
<dbReference type="AlphaFoldDB" id="A0A1H1YLS0"/>
<dbReference type="InterPro" id="IPR007844">
    <property type="entry name" value="AsmA"/>
</dbReference>